<evidence type="ECO:0000313" key="9">
    <source>
        <dbReference type="EMBL" id="KAJ1974692.1"/>
    </source>
</evidence>
<keyword evidence="5" id="KW-0472">Membrane</keyword>
<feature type="region of interest" description="Disordered" evidence="7">
    <location>
        <begin position="789"/>
        <end position="886"/>
    </location>
</feature>
<dbReference type="EMBL" id="JANBQB010000619">
    <property type="protein sequence ID" value="KAJ1974692.1"/>
    <property type="molecule type" value="Genomic_DNA"/>
</dbReference>
<evidence type="ECO:0000256" key="6">
    <source>
        <dbReference type="SAM" id="Coils"/>
    </source>
</evidence>
<dbReference type="Proteomes" id="UP001151582">
    <property type="component" value="Unassembled WGS sequence"/>
</dbReference>
<comment type="subcellular location">
    <subcellularLocation>
        <location evidence="2">Cytoplasm</location>
    </subcellularLocation>
    <subcellularLocation>
        <location evidence="1">Endomembrane system</location>
        <topology evidence="1">Peripheral membrane protein</topology>
    </subcellularLocation>
</comment>
<gene>
    <name evidence="9" type="ORF">H4R34_004622</name>
</gene>
<sequence>MSTELPDDVKEKLAKLDHYEKRFADLVKSFKKLTSQKKAADAILRETTPLRSIADAEALEAHLKNLNLKNEMSVEEIKRLTNEKLEADKKLQALQRSQTDDAAQAQQSADQDREHTQQTIQELQQRVIDLTETQNTKAKLEEQLTESVAQITHLQHVLDNKTDEARTLDEQHQQRVQALKAELKSTQEQQPDLLPVYEVVSQLMTDLGLDQLVSSDATAAHPTPQNLESLTQHLKAARRRVVTLEQGKDQAHSALETVTAAHANLEVTLSDLRVKNQRLTNQLAALSQADLSPSPLAEVITQVSHELAAVSLQLRHCHDPSVSHTNLASPITATAPAVGITSDHQVCEARLASTVQELELVRAEHQQLLADSQQRTSRIASLEHETQIKDGRVATLTQQVTNQQNQVAEWEANASQLEEDLKQLRVQHSQLMSDHQACTTASETTRGTMSQLESDLQSHRDQVEAHRSTIAQLEQDLQVARSERDTAASDLTALKQKHSELESQFVQQKQALNAAREHLETSDDKVLNLTDQLSSTKRQIKQQASDLTKAQDSLMQANKRLQELEVTHEQLKTSTQQQLDEAEHTIRSLTESQRTVDDQQQELAQTKEQLANLQSDLDTSRQLFEDKSQQFDRIQSRLHEKETEYKQLVAAQEKQAADADRIQQVLRDELASHRRSARQSLEQVRQSLAAKEEELTKLRQDIQPRLDTMTQVESDRDALERQLSTLRTTIQTLEQDAVQHKLELEELRNQTAQWTATRHQHEQAMEDLTLREAHWRKVNRDLKKEVKRLQRELRSEGDASHTSTPALDNGDREHTYPLGQVMSPRSVHTHSPRPTALGSDSGVRSPRQSPIPSPAPEMGANGWSMATARSRQDSSASTAPPMSASDSTNITYLRHVMLKFLEAKDHRAQLIPVLAMLLQCTPDEVQRLRSL</sequence>
<evidence type="ECO:0000259" key="8">
    <source>
        <dbReference type="PROSITE" id="PS50913"/>
    </source>
</evidence>
<feature type="coiled-coil region" evidence="6">
    <location>
        <begin position="227"/>
        <end position="289"/>
    </location>
</feature>
<evidence type="ECO:0000256" key="4">
    <source>
        <dbReference type="ARBA" id="ARBA00023054"/>
    </source>
</evidence>
<evidence type="ECO:0000256" key="1">
    <source>
        <dbReference type="ARBA" id="ARBA00004184"/>
    </source>
</evidence>
<dbReference type="GO" id="GO:0005794">
    <property type="term" value="C:Golgi apparatus"/>
    <property type="evidence" value="ECO:0007669"/>
    <property type="project" value="TreeGrafter"/>
</dbReference>
<feature type="compositionally biased region" description="Basic and acidic residues" evidence="7">
    <location>
        <begin position="789"/>
        <end position="799"/>
    </location>
</feature>
<name>A0A9W8AYJ6_9FUNG</name>
<protein>
    <recommendedName>
        <fullName evidence="8">GRIP domain-containing protein</fullName>
    </recommendedName>
</protein>
<dbReference type="InterPro" id="IPR051952">
    <property type="entry name" value="Golgi-autophagy_related"/>
</dbReference>
<comment type="caution">
    <text evidence="9">The sequence shown here is derived from an EMBL/GenBank/DDBJ whole genome shotgun (WGS) entry which is preliminary data.</text>
</comment>
<dbReference type="Gene3D" id="1.10.287.1490">
    <property type="match status" value="2"/>
</dbReference>
<keyword evidence="10" id="KW-1185">Reference proteome</keyword>
<evidence type="ECO:0000256" key="2">
    <source>
        <dbReference type="ARBA" id="ARBA00004496"/>
    </source>
</evidence>
<evidence type="ECO:0000256" key="5">
    <source>
        <dbReference type="ARBA" id="ARBA00023136"/>
    </source>
</evidence>
<keyword evidence="4 6" id="KW-0175">Coiled coil</keyword>
<feature type="coiled-coil region" evidence="6">
    <location>
        <begin position="540"/>
        <end position="623"/>
    </location>
</feature>
<feature type="compositionally biased region" description="Low complexity" evidence="7">
    <location>
        <begin position="95"/>
        <end position="109"/>
    </location>
</feature>
<proteinExistence type="predicted"/>
<dbReference type="Pfam" id="PF01465">
    <property type="entry name" value="GRIP"/>
    <property type="match status" value="1"/>
</dbReference>
<evidence type="ECO:0000256" key="3">
    <source>
        <dbReference type="ARBA" id="ARBA00022490"/>
    </source>
</evidence>
<evidence type="ECO:0000313" key="10">
    <source>
        <dbReference type="Proteomes" id="UP001151582"/>
    </source>
</evidence>
<reference evidence="9" key="1">
    <citation type="submission" date="2022-07" db="EMBL/GenBank/DDBJ databases">
        <title>Phylogenomic reconstructions and comparative analyses of Kickxellomycotina fungi.</title>
        <authorList>
            <person name="Reynolds N.K."/>
            <person name="Stajich J.E."/>
            <person name="Barry K."/>
            <person name="Grigoriev I.V."/>
            <person name="Crous P."/>
            <person name="Smith M.E."/>
        </authorList>
    </citation>
    <scope>NUCLEOTIDE SEQUENCE</scope>
    <source>
        <strain evidence="9">RSA 567</strain>
    </source>
</reference>
<accession>A0A9W8AYJ6</accession>
<keyword evidence="3" id="KW-0963">Cytoplasm</keyword>
<dbReference type="PANTHER" id="PTHR23157:SF25">
    <property type="entry name" value="GRIP AND COILED-COIL DOMAIN-CONTAINING PROTEIN 1"/>
    <property type="match status" value="1"/>
</dbReference>
<organism evidence="9 10">
    <name type="scientific">Dimargaris verticillata</name>
    <dbReference type="NCBI Taxonomy" id="2761393"/>
    <lineage>
        <taxon>Eukaryota</taxon>
        <taxon>Fungi</taxon>
        <taxon>Fungi incertae sedis</taxon>
        <taxon>Zoopagomycota</taxon>
        <taxon>Kickxellomycotina</taxon>
        <taxon>Dimargaritomycetes</taxon>
        <taxon>Dimargaritales</taxon>
        <taxon>Dimargaritaceae</taxon>
        <taxon>Dimargaris</taxon>
    </lineage>
</organism>
<feature type="compositionally biased region" description="Low complexity" evidence="7">
    <location>
        <begin position="873"/>
        <end position="886"/>
    </location>
</feature>
<dbReference type="OrthoDB" id="1926336at2759"/>
<dbReference type="PANTHER" id="PTHR23157">
    <property type="entry name" value="GRIP AND COILED-COIL DOMAIN-CONTAINING PROTEIN 1"/>
    <property type="match status" value="1"/>
</dbReference>
<feature type="domain" description="GRIP" evidence="8">
    <location>
        <begin position="883"/>
        <end position="931"/>
    </location>
</feature>
<evidence type="ECO:0000256" key="7">
    <source>
        <dbReference type="SAM" id="MobiDB-lite"/>
    </source>
</evidence>
<feature type="coiled-coil region" evidence="6">
    <location>
        <begin position="355"/>
        <end position="511"/>
    </location>
</feature>
<dbReference type="PROSITE" id="PS50913">
    <property type="entry name" value="GRIP"/>
    <property type="match status" value="1"/>
</dbReference>
<dbReference type="SMART" id="SM00755">
    <property type="entry name" value="Grip"/>
    <property type="match status" value="1"/>
</dbReference>
<feature type="region of interest" description="Disordered" evidence="7">
    <location>
        <begin position="95"/>
        <end position="120"/>
    </location>
</feature>
<dbReference type="AlphaFoldDB" id="A0A9W8AYJ6"/>
<dbReference type="InterPro" id="IPR000237">
    <property type="entry name" value="GRIP_dom"/>
</dbReference>